<keyword evidence="2" id="KW-0227">DNA damage</keyword>
<dbReference type="SUPFAM" id="SSF58022">
    <property type="entry name" value="XRCC4, C-terminal oligomerization domain"/>
    <property type="match status" value="1"/>
</dbReference>
<dbReference type="InterPro" id="IPR014751">
    <property type="entry name" value="XRCC4-like_C"/>
</dbReference>
<dbReference type="Gene3D" id="1.20.5.370">
    <property type="match status" value="1"/>
</dbReference>
<keyword evidence="5" id="KW-0539">Nucleus</keyword>
<comment type="similarity">
    <text evidence="6">Belongs to the XRCC4-XLF family. XRCC4 subfamily.</text>
</comment>
<dbReference type="GO" id="GO:0032807">
    <property type="term" value="C:DNA ligase IV complex"/>
    <property type="evidence" value="ECO:0007669"/>
    <property type="project" value="TreeGrafter"/>
</dbReference>
<dbReference type="InterPro" id="IPR053961">
    <property type="entry name" value="XRCC4_N"/>
</dbReference>
<evidence type="ECO:0000256" key="1">
    <source>
        <dbReference type="ARBA" id="ARBA00004123"/>
    </source>
</evidence>
<evidence type="ECO:0000256" key="6">
    <source>
        <dbReference type="ARBA" id="ARBA00025728"/>
    </source>
</evidence>
<dbReference type="Pfam" id="PF21924">
    <property type="entry name" value="XRCC4_CC"/>
    <property type="match status" value="1"/>
</dbReference>
<name>A0AAV9EBK1_ACOCL</name>
<dbReference type="FunFam" id="1.20.5.370:FF:000012">
    <property type="entry name" value="DNA repair protein XRCC4"/>
    <property type="match status" value="1"/>
</dbReference>
<dbReference type="GO" id="GO:0006303">
    <property type="term" value="P:double-strand break repair via nonhomologous end joining"/>
    <property type="evidence" value="ECO:0007669"/>
    <property type="project" value="UniProtKB-ARBA"/>
</dbReference>
<keyword evidence="3" id="KW-0233">DNA recombination</keyword>
<evidence type="ECO:0000256" key="4">
    <source>
        <dbReference type="ARBA" id="ARBA00023204"/>
    </source>
</evidence>
<dbReference type="PANTHER" id="PTHR28559:SF1">
    <property type="entry name" value="DNA REPAIR PROTEIN XRCC4"/>
    <property type="match status" value="1"/>
</dbReference>
<dbReference type="SUPFAM" id="SSF50809">
    <property type="entry name" value="XRCC4, N-terminal domain"/>
    <property type="match status" value="1"/>
</dbReference>
<dbReference type="InterPro" id="IPR053962">
    <property type="entry name" value="XRCC4_CC"/>
</dbReference>
<reference evidence="10" key="1">
    <citation type="journal article" date="2023" name="Nat. Commun.">
        <title>Diploid and tetraploid genomes of Acorus and the evolution of monocots.</title>
        <authorList>
            <person name="Ma L."/>
            <person name="Liu K.W."/>
            <person name="Li Z."/>
            <person name="Hsiao Y.Y."/>
            <person name="Qi Y."/>
            <person name="Fu T."/>
            <person name="Tang G.D."/>
            <person name="Zhang D."/>
            <person name="Sun W.H."/>
            <person name="Liu D.K."/>
            <person name="Li Y."/>
            <person name="Chen G.Z."/>
            <person name="Liu X.D."/>
            <person name="Liao X.Y."/>
            <person name="Jiang Y.T."/>
            <person name="Yu X."/>
            <person name="Hao Y."/>
            <person name="Huang J."/>
            <person name="Zhao X.W."/>
            <person name="Ke S."/>
            <person name="Chen Y.Y."/>
            <person name="Wu W.L."/>
            <person name="Hsu J.L."/>
            <person name="Lin Y.F."/>
            <person name="Huang M.D."/>
            <person name="Li C.Y."/>
            <person name="Huang L."/>
            <person name="Wang Z.W."/>
            <person name="Zhao X."/>
            <person name="Zhong W.Y."/>
            <person name="Peng D.H."/>
            <person name="Ahmad S."/>
            <person name="Lan S."/>
            <person name="Zhang J.S."/>
            <person name="Tsai W.C."/>
            <person name="Van de Peer Y."/>
            <person name="Liu Z.J."/>
        </authorList>
    </citation>
    <scope>NUCLEOTIDE SEQUENCE</scope>
    <source>
        <strain evidence="10">CP</strain>
    </source>
</reference>
<feature type="region of interest" description="Disordered" evidence="7">
    <location>
        <begin position="236"/>
        <end position="321"/>
    </location>
</feature>
<proteinExistence type="inferred from homology"/>
<dbReference type="EMBL" id="JAUJYO010000008">
    <property type="protein sequence ID" value="KAK1310602.1"/>
    <property type="molecule type" value="Genomic_DNA"/>
</dbReference>
<comment type="caution">
    <text evidence="10">The sequence shown here is derived from an EMBL/GenBank/DDBJ whole genome shotgun (WGS) entry which is preliminary data.</text>
</comment>
<dbReference type="Pfam" id="PF06632">
    <property type="entry name" value="XRCC4"/>
    <property type="match status" value="1"/>
</dbReference>
<dbReference type="Proteomes" id="UP001180020">
    <property type="component" value="Unassembled WGS sequence"/>
</dbReference>
<evidence type="ECO:0000259" key="8">
    <source>
        <dbReference type="Pfam" id="PF06632"/>
    </source>
</evidence>
<evidence type="ECO:0000256" key="5">
    <source>
        <dbReference type="ARBA" id="ARBA00023242"/>
    </source>
</evidence>
<keyword evidence="4" id="KW-0234">DNA repair</keyword>
<dbReference type="GO" id="GO:0003677">
    <property type="term" value="F:DNA binding"/>
    <property type="evidence" value="ECO:0007669"/>
    <property type="project" value="InterPro"/>
</dbReference>
<dbReference type="InterPro" id="IPR010585">
    <property type="entry name" value="DNA_repair_prot_XRCC4"/>
</dbReference>
<evidence type="ECO:0000256" key="7">
    <source>
        <dbReference type="SAM" id="MobiDB-lite"/>
    </source>
</evidence>
<feature type="compositionally biased region" description="Basic residues" evidence="7">
    <location>
        <begin position="291"/>
        <end position="302"/>
    </location>
</feature>
<dbReference type="GO" id="GO:0010165">
    <property type="term" value="P:response to X-ray"/>
    <property type="evidence" value="ECO:0007669"/>
    <property type="project" value="TreeGrafter"/>
</dbReference>
<evidence type="ECO:0000256" key="3">
    <source>
        <dbReference type="ARBA" id="ARBA00023172"/>
    </source>
</evidence>
<feature type="compositionally biased region" description="Acidic residues" evidence="7">
    <location>
        <begin position="258"/>
        <end position="272"/>
    </location>
</feature>
<dbReference type="GO" id="GO:0006310">
    <property type="term" value="P:DNA recombination"/>
    <property type="evidence" value="ECO:0007669"/>
    <property type="project" value="UniProtKB-KW"/>
</dbReference>
<protein>
    <submittedName>
        <fullName evidence="10">DNA repair protein XRCC4</fullName>
    </submittedName>
</protein>
<sequence>MSRSVRFPSRFDLSITDDSWTCSKLRVPARVAYAPALMDSVRHTCLRLQVGGETFFVKGTWFPSRFDLSITDGLHSWTCNALETEVSRRAEQWDQPVDEYIALAEQYLGFQQPGSTYGFHDAGDDQRRLSWTFEKQGIKLEWRWKCQPSSNSKQTTAGILDFLMDSNVQLSDEVVRKTQSYEKIKAEAEKCLVQSEKLSKEKAEFESAVYSKFVLVLNSKKAKLRDLRDRLSKIESSGKALQEEDEDEFTDKTVSFDEGSDINEEEGDEESKEDIKNLPGTSKSVVTARSKGPKRKSRRYPKVSRVVEFPRGGHVGSDPTG</sequence>
<dbReference type="Gene3D" id="2.170.210.10">
    <property type="entry name" value="DNA double-strand break repair and VJ recombination XRCC4, N-terminal"/>
    <property type="match status" value="1"/>
</dbReference>
<dbReference type="AlphaFoldDB" id="A0AAV9EBK1"/>
<gene>
    <name evidence="10" type="primary">XRCC4</name>
    <name evidence="10" type="ORF">QJS10_CPA08g00203</name>
</gene>
<evidence type="ECO:0000259" key="9">
    <source>
        <dbReference type="Pfam" id="PF21924"/>
    </source>
</evidence>
<evidence type="ECO:0000313" key="10">
    <source>
        <dbReference type="EMBL" id="KAK1310602.1"/>
    </source>
</evidence>
<dbReference type="PANTHER" id="PTHR28559">
    <property type="entry name" value="DNA REPAIR PROTEIN XRCC4"/>
    <property type="match status" value="1"/>
</dbReference>
<feature type="domain" description="XRCC4 coiled-coil" evidence="9">
    <location>
        <begin position="167"/>
        <end position="227"/>
    </location>
</feature>
<comment type="subcellular location">
    <subcellularLocation>
        <location evidence="1">Nucleus</location>
    </subcellularLocation>
</comment>
<dbReference type="InterPro" id="IPR009089">
    <property type="entry name" value="XRCC4_N_sf"/>
</dbReference>
<feature type="domain" description="XRCC4 N-terminal" evidence="8">
    <location>
        <begin position="54"/>
        <end position="149"/>
    </location>
</feature>
<organism evidence="10 11">
    <name type="scientific">Acorus calamus</name>
    <name type="common">Sweet flag</name>
    <dbReference type="NCBI Taxonomy" id="4465"/>
    <lineage>
        <taxon>Eukaryota</taxon>
        <taxon>Viridiplantae</taxon>
        <taxon>Streptophyta</taxon>
        <taxon>Embryophyta</taxon>
        <taxon>Tracheophyta</taxon>
        <taxon>Spermatophyta</taxon>
        <taxon>Magnoliopsida</taxon>
        <taxon>Liliopsida</taxon>
        <taxon>Acoraceae</taxon>
        <taxon>Acorus</taxon>
    </lineage>
</organism>
<evidence type="ECO:0000313" key="11">
    <source>
        <dbReference type="Proteomes" id="UP001180020"/>
    </source>
</evidence>
<keyword evidence="11" id="KW-1185">Reference proteome</keyword>
<dbReference type="GO" id="GO:0005958">
    <property type="term" value="C:DNA-dependent protein kinase-DNA ligase 4 complex"/>
    <property type="evidence" value="ECO:0007669"/>
    <property type="project" value="TreeGrafter"/>
</dbReference>
<evidence type="ECO:0000256" key="2">
    <source>
        <dbReference type="ARBA" id="ARBA00022763"/>
    </source>
</evidence>
<reference evidence="10" key="2">
    <citation type="submission" date="2023-06" db="EMBL/GenBank/DDBJ databases">
        <authorList>
            <person name="Ma L."/>
            <person name="Liu K.-W."/>
            <person name="Li Z."/>
            <person name="Hsiao Y.-Y."/>
            <person name="Qi Y."/>
            <person name="Fu T."/>
            <person name="Tang G."/>
            <person name="Zhang D."/>
            <person name="Sun W.-H."/>
            <person name="Liu D.-K."/>
            <person name="Li Y."/>
            <person name="Chen G.-Z."/>
            <person name="Liu X.-D."/>
            <person name="Liao X.-Y."/>
            <person name="Jiang Y.-T."/>
            <person name="Yu X."/>
            <person name="Hao Y."/>
            <person name="Huang J."/>
            <person name="Zhao X.-W."/>
            <person name="Ke S."/>
            <person name="Chen Y.-Y."/>
            <person name="Wu W.-L."/>
            <person name="Hsu J.-L."/>
            <person name="Lin Y.-F."/>
            <person name="Huang M.-D."/>
            <person name="Li C.-Y."/>
            <person name="Huang L."/>
            <person name="Wang Z.-W."/>
            <person name="Zhao X."/>
            <person name="Zhong W.-Y."/>
            <person name="Peng D.-H."/>
            <person name="Ahmad S."/>
            <person name="Lan S."/>
            <person name="Zhang J.-S."/>
            <person name="Tsai W.-C."/>
            <person name="Van De Peer Y."/>
            <person name="Liu Z.-J."/>
        </authorList>
    </citation>
    <scope>NUCLEOTIDE SEQUENCE</scope>
    <source>
        <strain evidence="10">CP</strain>
        <tissue evidence="10">Leaves</tissue>
    </source>
</reference>
<accession>A0AAV9EBK1</accession>
<dbReference type="InterPro" id="IPR038051">
    <property type="entry name" value="XRCC4-like_N_sf"/>
</dbReference>